<dbReference type="InterPro" id="IPR003691">
    <property type="entry name" value="FluC"/>
</dbReference>
<keyword evidence="10" id="KW-0479">Metal-binding</keyword>
<evidence type="ECO:0000256" key="5">
    <source>
        <dbReference type="ARBA" id="ARBA00023136"/>
    </source>
</evidence>
<keyword evidence="10" id="KW-0813">Transport</keyword>
<evidence type="ECO:0000313" key="11">
    <source>
        <dbReference type="EMBL" id="NSL52849.1"/>
    </source>
</evidence>
<dbReference type="NCBIfam" id="TIGR00494">
    <property type="entry name" value="crcB"/>
    <property type="match status" value="1"/>
</dbReference>
<dbReference type="EMBL" id="JABTTE010000022">
    <property type="protein sequence ID" value="NSL52849.1"/>
    <property type="molecule type" value="Genomic_DNA"/>
</dbReference>
<evidence type="ECO:0000256" key="8">
    <source>
        <dbReference type="ARBA" id="ARBA00035585"/>
    </source>
</evidence>
<comment type="activity regulation">
    <text evidence="10">Na(+) is not transported, but it plays an essential structural role and its presence is essential for fluoride channel function.</text>
</comment>
<feature type="binding site" evidence="10">
    <location>
        <position position="75"/>
    </location>
    <ligand>
        <name>Na(+)</name>
        <dbReference type="ChEBI" id="CHEBI:29101"/>
        <note>structural</note>
    </ligand>
</feature>
<dbReference type="PANTHER" id="PTHR28259:SF1">
    <property type="entry name" value="FLUORIDE EXPORT PROTEIN 1-RELATED"/>
    <property type="match status" value="1"/>
</dbReference>
<feature type="transmembrane region" description="Helical" evidence="10">
    <location>
        <begin position="92"/>
        <end position="114"/>
    </location>
</feature>
<evidence type="ECO:0000256" key="4">
    <source>
        <dbReference type="ARBA" id="ARBA00022989"/>
    </source>
</evidence>
<evidence type="ECO:0000256" key="7">
    <source>
        <dbReference type="ARBA" id="ARBA00035120"/>
    </source>
</evidence>
<keyword evidence="10" id="KW-0915">Sodium</keyword>
<dbReference type="GO" id="GO:0062054">
    <property type="term" value="F:fluoride channel activity"/>
    <property type="evidence" value="ECO:0007669"/>
    <property type="project" value="UniProtKB-UniRule"/>
</dbReference>
<dbReference type="RefSeq" id="WP_173732046.1">
    <property type="nucleotide sequence ID" value="NZ_JABTTE010000022.1"/>
</dbReference>
<evidence type="ECO:0000313" key="12">
    <source>
        <dbReference type="Proteomes" id="UP000625804"/>
    </source>
</evidence>
<comment type="similarity">
    <text evidence="7 10">Belongs to the fluoride channel Fluc/FEX (TC 1.A.43) family.</text>
</comment>
<dbReference type="Proteomes" id="UP000625804">
    <property type="component" value="Unassembled WGS sequence"/>
</dbReference>
<dbReference type="PANTHER" id="PTHR28259">
    <property type="entry name" value="FLUORIDE EXPORT PROTEIN 1-RELATED"/>
    <property type="match status" value="1"/>
</dbReference>
<dbReference type="GO" id="GO:0140114">
    <property type="term" value="P:cellular detoxification of fluoride"/>
    <property type="evidence" value="ECO:0007669"/>
    <property type="project" value="UniProtKB-UniRule"/>
</dbReference>
<keyword evidence="5 10" id="KW-0472">Membrane</keyword>
<feature type="binding site" evidence="10">
    <location>
        <position position="72"/>
    </location>
    <ligand>
        <name>Na(+)</name>
        <dbReference type="ChEBI" id="CHEBI:29101"/>
        <note>structural</note>
    </ligand>
</feature>
<comment type="caution">
    <text evidence="11">The sequence shown here is derived from an EMBL/GenBank/DDBJ whole genome shotgun (WGS) entry which is preliminary data.</text>
</comment>
<dbReference type="Pfam" id="PF02537">
    <property type="entry name" value="CRCB"/>
    <property type="match status" value="1"/>
</dbReference>
<comment type="subcellular location">
    <subcellularLocation>
        <location evidence="1 10">Cell membrane</location>
        <topology evidence="1 10">Multi-pass membrane protein</topology>
    </subcellularLocation>
</comment>
<evidence type="ECO:0000256" key="1">
    <source>
        <dbReference type="ARBA" id="ARBA00004651"/>
    </source>
</evidence>
<keyword evidence="6 10" id="KW-0407">Ion channel</keyword>
<keyword evidence="3 10" id="KW-0812">Transmembrane</keyword>
<dbReference type="GO" id="GO:0005886">
    <property type="term" value="C:plasma membrane"/>
    <property type="evidence" value="ECO:0007669"/>
    <property type="project" value="UniProtKB-SubCell"/>
</dbReference>
<feature type="transmembrane region" description="Helical" evidence="10">
    <location>
        <begin position="61"/>
        <end position="80"/>
    </location>
</feature>
<dbReference type="AlphaFoldDB" id="A0A8J8GFC1"/>
<dbReference type="HAMAP" id="MF_00454">
    <property type="entry name" value="FluC"/>
    <property type="match status" value="1"/>
</dbReference>
<name>A0A8J8GFC1_9BACI</name>
<evidence type="ECO:0000256" key="9">
    <source>
        <dbReference type="ARBA" id="ARBA00049940"/>
    </source>
</evidence>
<gene>
    <name evidence="10 11" type="primary">crcB</name>
    <name evidence="10" type="synonym">fluC</name>
    <name evidence="11" type="ORF">HR057_13915</name>
</gene>
<keyword evidence="4 10" id="KW-1133">Transmembrane helix</keyword>
<evidence type="ECO:0000256" key="3">
    <source>
        <dbReference type="ARBA" id="ARBA00022692"/>
    </source>
</evidence>
<proteinExistence type="inferred from homology"/>
<dbReference type="GO" id="GO:0046872">
    <property type="term" value="F:metal ion binding"/>
    <property type="evidence" value="ECO:0007669"/>
    <property type="project" value="UniProtKB-KW"/>
</dbReference>
<keyword evidence="2 10" id="KW-1003">Cell membrane</keyword>
<reference evidence="11" key="1">
    <citation type="submission" date="2020-06" db="EMBL/GenBank/DDBJ databases">
        <title>A novel thermopfilic bacterium from Erzurum, Turkey.</title>
        <authorList>
            <person name="Adiguzel A."/>
            <person name="Ay H."/>
            <person name="Baltaci M.O."/>
        </authorList>
    </citation>
    <scope>NUCLEOTIDE SEQUENCE</scope>
    <source>
        <strain evidence="11">P2</strain>
    </source>
</reference>
<protein>
    <recommendedName>
        <fullName evidence="10">Fluoride-specific ion channel FluC</fullName>
    </recommendedName>
</protein>
<accession>A0A8J8GFC1</accession>
<sequence length="124" mass="13611">MNLILVMIGGFFGAICRFSIGEWIINNNGFPLSTFFINMIGCFILGWFLTFANQTNKVKPAFTLMIGTGFIGSFTTFSTFSVETLHLLQKGLILTAILYVFASTVVGIGLAYAGHKLAIIKKEK</sequence>
<evidence type="ECO:0000256" key="10">
    <source>
        <dbReference type="HAMAP-Rule" id="MF_00454"/>
    </source>
</evidence>
<evidence type="ECO:0000256" key="6">
    <source>
        <dbReference type="ARBA" id="ARBA00023303"/>
    </source>
</evidence>
<keyword evidence="12" id="KW-1185">Reference proteome</keyword>
<comment type="catalytic activity">
    <reaction evidence="8">
        <text>fluoride(in) = fluoride(out)</text>
        <dbReference type="Rhea" id="RHEA:76159"/>
        <dbReference type="ChEBI" id="CHEBI:17051"/>
    </reaction>
    <physiologicalReaction direction="left-to-right" evidence="8">
        <dbReference type="Rhea" id="RHEA:76160"/>
    </physiologicalReaction>
</comment>
<keyword evidence="10" id="KW-0406">Ion transport</keyword>
<comment type="function">
    <text evidence="9 10">Fluoride-specific ion channel. Important for reducing fluoride concentration in the cell, thus reducing its toxicity.</text>
</comment>
<evidence type="ECO:0000256" key="2">
    <source>
        <dbReference type="ARBA" id="ARBA00022475"/>
    </source>
</evidence>
<organism evidence="11 12">
    <name type="scientific">Calidifontibacillus erzurumensis</name>
    <dbReference type="NCBI Taxonomy" id="2741433"/>
    <lineage>
        <taxon>Bacteria</taxon>
        <taxon>Bacillati</taxon>
        <taxon>Bacillota</taxon>
        <taxon>Bacilli</taxon>
        <taxon>Bacillales</taxon>
        <taxon>Bacillaceae</taxon>
        <taxon>Calidifontibacillus/Schinkia group</taxon>
        <taxon>Calidifontibacillus</taxon>
    </lineage>
</organism>
<feature type="transmembrane region" description="Helical" evidence="10">
    <location>
        <begin position="31"/>
        <end position="49"/>
    </location>
</feature>